<evidence type="ECO:0000256" key="7">
    <source>
        <dbReference type="ARBA" id="ARBA00023077"/>
    </source>
</evidence>
<dbReference type="PANTHER" id="PTHR32552:SF84">
    <property type="entry name" value="TONB-DEPENDENT RECEPTOR-RELATED"/>
    <property type="match status" value="1"/>
</dbReference>
<evidence type="ECO:0000256" key="1">
    <source>
        <dbReference type="ARBA" id="ARBA00004571"/>
    </source>
</evidence>
<dbReference type="InterPro" id="IPR037066">
    <property type="entry name" value="Plug_dom_sf"/>
</dbReference>
<evidence type="ECO:0000256" key="2">
    <source>
        <dbReference type="ARBA" id="ARBA00009810"/>
    </source>
</evidence>
<evidence type="ECO:0000313" key="17">
    <source>
        <dbReference type="EMBL" id="PVX29013.1"/>
    </source>
</evidence>
<comment type="subcellular location">
    <subcellularLocation>
        <location evidence="1 11">Cell outer membrane</location>
        <topology evidence="1 11">Multi-pass membrane protein</topology>
    </subcellularLocation>
</comment>
<keyword evidence="4 11" id="KW-1134">Transmembrane beta strand</keyword>
<dbReference type="GO" id="GO:0009279">
    <property type="term" value="C:cell outer membrane"/>
    <property type="evidence" value="ECO:0007669"/>
    <property type="project" value="UniProtKB-SubCell"/>
</dbReference>
<evidence type="ECO:0000259" key="16">
    <source>
        <dbReference type="Pfam" id="PF07715"/>
    </source>
</evidence>
<evidence type="ECO:0000256" key="3">
    <source>
        <dbReference type="ARBA" id="ARBA00022448"/>
    </source>
</evidence>
<sequence>MKSSFAAITACLVASPALAQITDNSAERDTILVTGQQLEQQTEVSGRLGLSIRETPAVVDIVTQRDFQLQGVRNAIEAMNAAPGVASGNLPGSIGAVSIRGFQRAVNYLYDGVRMANSDVGVRNWDAWSFERIEVIKGPASVTSGEGALAGAINFVPRRPTLDGASGEMLASYGSFDTARLAADVNLPLGKTVAVRGDVSFSRSSGWIDDADSRTFAATGSLLFKPSDRFSLVVSVDHFEDRFETAYYGTPVVARSVARDPSSAVSGSSGLVLDKAMRRTNFDYTDGNDGSNTTWLRARADYALSDTLKLVSDTSYYDSFRDYKDADEYSFNTTTGRIDRGATYISHDHQYWNQRLHLAFDGRIAGLRNRFTIGAEFGHTDFFTVRRFGASSVDPFNPVRGTFPADTPANFSTRQDVTAKVDALAIFAEDALNLTDQWLVVGGFRYDDVKLDRSVRNATSGAVQAYGQTYHPISWRAGTVYSVTPRTQLFAQYTRAVTPVSGLLFLSAANAKFELTTGYSYEGGIKTSLSGTGVELTASAFYIRQDDILTRDPTNPAVVFQGGAQRSRGAEISLNLPVTPELNVTASGTLLDAEYLELIEAGGVNRAGNRPQNVPEQLADLVVTWSPKALPITLVGSMRHNGDFYTETANVTKVNAFTMFDAAVSWNASFGTLTLRGRNLTDKFYADWSGYASGLVFIGAPRSVELSFTRKF</sequence>
<dbReference type="Proteomes" id="UP000245890">
    <property type="component" value="Unassembled WGS sequence"/>
</dbReference>
<keyword evidence="10 11" id="KW-0998">Cell outer membrane</keyword>
<dbReference type="OrthoDB" id="9760333at2"/>
<dbReference type="PANTHER" id="PTHR32552">
    <property type="entry name" value="FERRICHROME IRON RECEPTOR-RELATED"/>
    <property type="match status" value="1"/>
</dbReference>
<keyword evidence="3 11" id="KW-0813">Transport</keyword>
<keyword evidence="6 14" id="KW-0732">Signal</keyword>
<proteinExistence type="inferred from homology"/>
<dbReference type="GO" id="GO:0038023">
    <property type="term" value="F:signaling receptor activity"/>
    <property type="evidence" value="ECO:0007669"/>
    <property type="project" value="InterPro"/>
</dbReference>
<dbReference type="InterPro" id="IPR036942">
    <property type="entry name" value="Beta-barrel_TonB_sf"/>
</dbReference>
<dbReference type="AlphaFoldDB" id="A0A2U0SCB6"/>
<dbReference type="Pfam" id="PF00593">
    <property type="entry name" value="TonB_dep_Rec_b-barrel"/>
    <property type="match status" value="1"/>
</dbReference>
<evidence type="ECO:0000259" key="15">
    <source>
        <dbReference type="Pfam" id="PF00593"/>
    </source>
</evidence>
<dbReference type="PROSITE" id="PS00430">
    <property type="entry name" value="TONB_DEPENDENT_REC_1"/>
    <property type="match status" value="1"/>
</dbReference>
<dbReference type="Gene3D" id="2.170.130.10">
    <property type="entry name" value="TonB-dependent receptor, plug domain"/>
    <property type="match status" value="1"/>
</dbReference>
<accession>A0A2U0SCB6</accession>
<comment type="caution">
    <text evidence="17">The sequence shown here is derived from an EMBL/GenBank/DDBJ whole genome shotgun (WGS) entry which is preliminary data.</text>
</comment>
<dbReference type="InterPro" id="IPR012910">
    <property type="entry name" value="Plug_dom"/>
</dbReference>
<keyword evidence="5 11" id="KW-0812">Transmembrane</keyword>
<evidence type="ECO:0000313" key="18">
    <source>
        <dbReference type="Proteomes" id="UP000245890"/>
    </source>
</evidence>
<dbReference type="InterPro" id="IPR010105">
    <property type="entry name" value="TonB_sidphr_rcpt"/>
</dbReference>
<dbReference type="Pfam" id="PF07715">
    <property type="entry name" value="Plug"/>
    <property type="match status" value="1"/>
</dbReference>
<evidence type="ECO:0000256" key="10">
    <source>
        <dbReference type="ARBA" id="ARBA00023237"/>
    </source>
</evidence>
<keyword evidence="9 17" id="KW-0675">Receptor</keyword>
<evidence type="ECO:0000256" key="11">
    <source>
        <dbReference type="PROSITE-ProRule" id="PRU01360"/>
    </source>
</evidence>
<dbReference type="Gene3D" id="2.40.170.20">
    <property type="entry name" value="TonB-dependent receptor, beta-barrel domain"/>
    <property type="match status" value="1"/>
</dbReference>
<evidence type="ECO:0000256" key="13">
    <source>
        <dbReference type="RuleBase" id="RU003357"/>
    </source>
</evidence>
<reference evidence="17 18" key="1">
    <citation type="submission" date="2018-05" db="EMBL/GenBank/DDBJ databases">
        <title>Description of Sphingomonas pokkalii sp nov, isolated from the rhizosphere of saline tolerant pokkali rice and its draft genome analysis.</title>
        <authorList>
            <person name="Menon R."/>
            <person name="Kumari S."/>
            <person name="Rameshkumar N."/>
        </authorList>
    </citation>
    <scope>NUCLEOTIDE SEQUENCE [LARGE SCALE GENOMIC DNA]</scope>
    <source>
        <strain evidence="17 18">L3B27</strain>
    </source>
</reference>
<name>A0A2U0SCB6_9SPHN</name>
<keyword evidence="7 12" id="KW-0798">TonB box</keyword>
<dbReference type="SUPFAM" id="SSF56935">
    <property type="entry name" value="Porins"/>
    <property type="match status" value="1"/>
</dbReference>
<evidence type="ECO:0000256" key="4">
    <source>
        <dbReference type="ARBA" id="ARBA00022452"/>
    </source>
</evidence>
<protein>
    <submittedName>
        <fullName evidence="17">TonB-dependent siderophore receptor</fullName>
    </submittedName>
</protein>
<dbReference type="InterPro" id="IPR000531">
    <property type="entry name" value="Beta-barrel_TonB"/>
</dbReference>
<evidence type="ECO:0000256" key="9">
    <source>
        <dbReference type="ARBA" id="ARBA00023170"/>
    </source>
</evidence>
<feature type="short sequence motif" description="TonB box" evidence="12">
    <location>
        <begin position="30"/>
        <end position="36"/>
    </location>
</feature>
<evidence type="ECO:0000256" key="8">
    <source>
        <dbReference type="ARBA" id="ARBA00023136"/>
    </source>
</evidence>
<dbReference type="NCBIfam" id="TIGR01783">
    <property type="entry name" value="TonB-siderophor"/>
    <property type="match status" value="1"/>
</dbReference>
<feature type="domain" description="TonB-dependent receptor-like beta-barrel" evidence="15">
    <location>
        <begin position="278"/>
        <end position="680"/>
    </location>
</feature>
<evidence type="ECO:0000256" key="12">
    <source>
        <dbReference type="PROSITE-ProRule" id="PRU10143"/>
    </source>
</evidence>
<feature type="domain" description="TonB-dependent receptor plug" evidence="16">
    <location>
        <begin position="52"/>
        <end position="152"/>
    </location>
</feature>
<keyword evidence="18" id="KW-1185">Reference proteome</keyword>
<dbReference type="PROSITE" id="PS52016">
    <property type="entry name" value="TONB_DEPENDENT_REC_3"/>
    <property type="match status" value="1"/>
</dbReference>
<gene>
    <name evidence="17" type="ORF">DD559_06415</name>
</gene>
<comment type="similarity">
    <text evidence="2 11 13">Belongs to the TonB-dependent receptor family.</text>
</comment>
<organism evidence="17 18">
    <name type="scientific">Sphingomonas pokkalii</name>
    <dbReference type="NCBI Taxonomy" id="2175090"/>
    <lineage>
        <taxon>Bacteria</taxon>
        <taxon>Pseudomonadati</taxon>
        <taxon>Pseudomonadota</taxon>
        <taxon>Alphaproteobacteria</taxon>
        <taxon>Sphingomonadales</taxon>
        <taxon>Sphingomonadaceae</taxon>
        <taxon>Sphingomonas</taxon>
    </lineage>
</organism>
<dbReference type="EMBL" id="QENQ01000001">
    <property type="protein sequence ID" value="PVX29013.1"/>
    <property type="molecule type" value="Genomic_DNA"/>
</dbReference>
<evidence type="ECO:0000256" key="6">
    <source>
        <dbReference type="ARBA" id="ARBA00022729"/>
    </source>
</evidence>
<feature type="signal peptide" evidence="14">
    <location>
        <begin position="1"/>
        <end position="19"/>
    </location>
</feature>
<evidence type="ECO:0000256" key="5">
    <source>
        <dbReference type="ARBA" id="ARBA00022692"/>
    </source>
</evidence>
<dbReference type="RefSeq" id="WP_116468455.1">
    <property type="nucleotide sequence ID" value="NZ_QENQ01000001.1"/>
</dbReference>
<dbReference type="CDD" id="cd01347">
    <property type="entry name" value="ligand_gated_channel"/>
    <property type="match status" value="1"/>
</dbReference>
<dbReference type="InterPro" id="IPR010916">
    <property type="entry name" value="TonB_box_CS"/>
</dbReference>
<dbReference type="GO" id="GO:0015344">
    <property type="term" value="F:siderophore uptake transmembrane transporter activity"/>
    <property type="evidence" value="ECO:0007669"/>
    <property type="project" value="TreeGrafter"/>
</dbReference>
<dbReference type="InterPro" id="IPR039426">
    <property type="entry name" value="TonB-dep_rcpt-like"/>
</dbReference>
<feature type="chain" id="PRO_5015569703" evidence="14">
    <location>
        <begin position="20"/>
        <end position="712"/>
    </location>
</feature>
<evidence type="ECO:0000256" key="14">
    <source>
        <dbReference type="SAM" id="SignalP"/>
    </source>
</evidence>
<keyword evidence="8 11" id="KW-0472">Membrane</keyword>
<dbReference type="GO" id="GO:0015891">
    <property type="term" value="P:siderophore transport"/>
    <property type="evidence" value="ECO:0007669"/>
    <property type="project" value="InterPro"/>
</dbReference>